<dbReference type="AlphaFoldDB" id="A0A7J7CDY9"/>
<keyword evidence="1" id="KW-0812">Transmembrane</keyword>
<organism evidence="2 3">
    <name type="scientific">Tripterygium wilfordii</name>
    <name type="common">Thunder God vine</name>
    <dbReference type="NCBI Taxonomy" id="458696"/>
    <lineage>
        <taxon>Eukaryota</taxon>
        <taxon>Viridiplantae</taxon>
        <taxon>Streptophyta</taxon>
        <taxon>Embryophyta</taxon>
        <taxon>Tracheophyta</taxon>
        <taxon>Spermatophyta</taxon>
        <taxon>Magnoliopsida</taxon>
        <taxon>eudicotyledons</taxon>
        <taxon>Gunneridae</taxon>
        <taxon>Pentapetalae</taxon>
        <taxon>rosids</taxon>
        <taxon>fabids</taxon>
        <taxon>Celastrales</taxon>
        <taxon>Celastraceae</taxon>
        <taxon>Tripterygium</taxon>
    </lineage>
</organism>
<feature type="transmembrane region" description="Helical" evidence="1">
    <location>
        <begin position="203"/>
        <end position="227"/>
    </location>
</feature>
<dbReference type="PANTHER" id="PTHR37891">
    <property type="entry name" value="OS06G0113900 PROTEIN"/>
    <property type="match status" value="1"/>
</dbReference>
<gene>
    <name evidence="2" type="ORF">HS088_TW18G00835</name>
</gene>
<feature type="transmembrane region" description="Helical" evidence="1">
    <location>
        <begin position="248"/>
        <end position="269"/>
    </location>
</feature>
<evidence type="ECO:0000256" key="1">
    <source>
        <dbReference type="SAM" id="Phobius"/>
    </source>
</evidence>
<feature type="transmembrane region" description="Helical" evidence="1">
    <location>
        <begin position="177"/>
        <end position="197"/>
    </location>
</feature>
<name>A0A7J7CDY9_TRIWF</name>
<feature type="transmembrane region" description="Helical" evidence="1">
    <location>
        <begin position="427"/>
        <end position="447"/>
    </location>
</feature>
<dbReference type="Gene3D" id="1.20.1250.20">
    <property type="entry name" value="MFS general substrate transporter like domains"/>
    <property type="match status" value="1"/>
</dbReference>
<reference evidence="2 3" key="1">
    <citation type="journal article" date="2020" name="Nat. Commun.">
        <title>Genome of Tripterygium wilfordii and identification of cytochrome P450 involved in triptolide biosynthesis.</title>
        <authorList>
            <person name="Tu L."/>
            <person name="Su P."/>
            <person name="Zhang Z."/>
            <person name="Gao L."/>
            <person name="Wang J."/>
            <person name="Hu T."/>
            <person name="Zhou J."/>
            <person name="Zhang Y."/>
            <person name="Zhao Y."/>
            <person name="Liu Y."/>
            <person name="Song Y."/>
            <person name="Tong Y."/>
            <person name="Lu Y."/>
            <person name="Yang J."/>
            <person name="Xu C."/>
            <person name="Jia M."/>
            <person name="Peters R.J."/>
            <person name="Huang L."/>
            <person name="Gao W."/>
        </authorList>
    </citation>
    <scope>NUCLEOTIDE SEQUENCE [LARGE SCALE GENOMIC DNA]</scope>
    <source>
        <strain evidence="3">cv. XIE 37</strain>
        <tissue evidence="2">Leaf</tissue>
    </source>
</reference>
<proteinExistence type="predicted"/>
<evidence type="ECO:0000313" key="2">
    <source>
        <dbReference type="EMBL" id="KAF5732145.1"/>
    </source>
</evidence>
<feature type="transmembrane region" description="Helical" evidence="1">
    <location>
        <begin position="362"/>
        <end position="383"/>
    </location>
</feature>
<feature type="transmembrane region" description="Helical" evidence="1">
    <location>
        <begin position="487"/>
        <end position="506"/>
    </location>
</feature>
<accession>A0A7J7CDY9</accession>
<protein>
    <recommendedName>
        <fullName evidence="4">Major facilitator superfamily protein</fullName>
    </recommendedName>
</protein>
<evidence type="ECO:0008006" key="4">
    <source>
        <dbReference type="Google" id="ProtNLM"/>
    </source>
</evidence>
<feature type="transmembrane region" description="Helical" evidence="1">
    <location>
        <begin position="281"/>
        <end position="302"/>
    </location>
</feature>
<dbReference type="OrthoDB" id="1869137at2759"/>
<sequence length="542" mass="60616">MLQPTASKKHEKQRSFWLGCNEIPNQVAIEDGRDMATSDVDNAATKIGTTMEVYKTYKMVEEAKPLREEVWSWYLYELCTYFIHTTLMPVIFPLIISQIVHHPPKPSHGWWRTRLGLPCRENQMQLYEKLTLRSINVSTSTFSPLEWTSYSWSLGLILCSPLLDFISNQLDHGNKQLIIAGAATTIGAFFCLPVGFLKVTWIFPPYIIVIVIANIIAASFHTHHLGLIVRNFTGPKNQFTDRRKISSWLTVCATVLGCLGSVLVSTFTYHKLQESEKFLSLWVVSIFSGLKWLAGIFHIFFIRRPSETLTTTSTLPEQHFLSIFAYPRAIRSLIAVFLSSFTTMCVFTGGLLYLLGQLCLKPTFLLFFWQTYFIFPMIALPLLRQLQLVVKANAVKMQLLGFLLSTMTSGLGFYYHDYVWHRQNVLLFAATQGTSVGLLHGFGRILVLDCSPSGKEGAFSTWYSWVRAIGTCTGFAVASSFPGNASTYFGIAFCAATIGMSLLVFGNVSEFGGGVKAALVNDNEDGENGPSVHEHMSVEAAA</sequence>
<feature type="transmembrane region" description="Helical" evidence="1">
    <location>
        <begin position="459"/>
        <end position="481"/>
    </location>
</feature>
<feature type="transmembrane region" description="Helical" evidence="1">
    <location>
        <begin position="333"/>
        <end position="356"/>
    </location>
</feature>
<keyword evidence="1" id="KW-0472">Membrane</keyword>
<dbReference type="PANTHER" id="PTHR37891:SF1">
    <property type="entry name" value="OS06G0113900 PROTEIN"/>
    <property type="match status" value="1"/>
</dbReference>
<comment type="caution">
    <text evidence="2">The sequence shown here is derived from an EMBL/GenBank/DDBJ whole genome shotgun (WGS) entry which is preliminary data.</text>
</comment>
<dbReference type="EMBL" id="JAAARO010000018">
    <property type="protein sequence ID" value="KAF5732145.1"/>
    <property type="molecule type" value="Genomic_DNA"/>
</dbReference>
<keyword evidence="3" id="KW-1185">Reference proteome</keyword>
<dbReference type="InterPro" id="IPR036259">
    <property type="entry name" value="MFS_trans_sf"/>
</dbReference>
<dbReference type="InParanoid" id="A0A7J7CDY9"/>
<evidence type="ECO:0000313" key="3">
    <source>
        <dbReference type="Proteomes" id="UP000593562"/>
    </source>
</evidence>
<keyword evidence="1" id="KW-1133">Transmembrane helix</keyword>
<dbReference type="SUPFAM" id="SSF103473">
    <property type="entry name" value="MFS general substrate transporter"/>
    <property type="match status" value="1"/>
</dbReference>
<feature type="transmembrane region" description="Helical" evidence="1">
    <location>
        <begin position="395"/>
        <end position="415"/>
    </location>
</feature>
<dbReference type="Proteomes" id="UP000593562">
    <property type="component" value="Unassembled WGS sequence"/>
</dbReference>